<protein>
    <recommendedName>
        <fullName evidence="3">DUF177 domain-containing protein</fullName>
    </recommendedName>
</protein>
<dbReference type="PANTHER" id="PTHR34374:SF1">
    <property type="entry name" value="LARGE RIBOSOMAL RNA SUBUNIT ACCUMULATION PROTEIN YCED HOMOLOG 1, CHLOROPLASTIC"/>
    <property type="match status" value="1"/>
</dbReference>
<sequence length="183" mass="20523">MKIFTENIPEEGFTLEFEKDADNFPILTDMGQTEGTIFAEPVRVQVQVRQQADMTEVRGDVETVARLACRRCLREFSVPLRRWFTLYFTRTLPESAENAPEKGDVELTAEETGLIQFQGKEIDLRDAIQEQLVMALPAWPLCSADCKGLCPKCGADLNQGDCGCDRQDETSPFAALKNLKVGK</sequence>
<proteinExistence type="predicted"/>
<gene>
    <name evidence="1" type="ORF">DENIS_4494</name>
</gene>
<dbReference type="RefSeq" id="WP_166405244.1">
    <property type="nucleotide sequence ID" value="NZ_BEXT01000001.1"/>
</dbReference>
<reference evidence="2" key="2">
    <citation type="submission" date="2019-01" db="EMBL/GenBank/DDBJ databases">
        <title>Genome sequence of Desulfonema ishimotonii strain Tokyo 01.</title>
        <authorList>
            <person name="Fukui M."/>
        </authorList>
    </citation>
    <scope>NUCLEOTIDE SEQUENCE [LARGE SCALE GENOMIC DNA]</scope>
    <source>
        <strain evidence="2">Tokyo 01</strain>
    </source>
</reference>
<accession>A0A401G2P1</accession>
<name>A0A401G2P1_9BACT</name>
<evidence type="ECO:0008006" key="3">
    <source>
        <dbReference type="Google" id="ProtNLM"/>
    </source>
</evidence>
<dbReference type="Proteomes" id="UP000288096">
    <property type="component" value="Unassembled WGS sequence"/>
</dbReference>
<dbReference type="InterPro" id="IPR003772">
    <property type="entry name" value="YceD"/>
</dbReference>
<dbReference type="AlphaFoldDB" id="A0A401G2P1"/>
<dbReference type="EMBL" id="BEXT01000001">
    <property type="protein sequence ID" value="GBC63500.1"/>
    <property type="molecule type" value="Genomic_DNA"/>
</dbReference>
<dbReference type="Pfam" id="PF02620">
    <property type="entry name" value="YceD"/>
    <property type="match status" value="1"/>
</dbReference>
<dbReference type="PANTHER" id="PTHR34374">
    <property type="entry name" value="LARGE RIBOSOMAL RNA SUBUNIT ACCUMULATION PROTEIN YCED HOMOLOG 1, CHLOROPLASTIC"/>
    <property type="match status" value="1"/>
</dbReference>
<comment type="caution">
    <text evidence="1">The sequence shown here is derived from an EMBL/GenBank/DDBJ whole genome shotgun (WGS) entry which is preliminary data.</text>
</comment>
<organism evidence="1 2">
    <name type="scientific">Desulfonema ishimotonii</name>
    <dbReference type="NCBI Taxonomy" id="45657"/>
    <lineage>
        <taxon>Bacteria</taxon>
        <taxon>Pseudomonadati</taxon>
        <taxon>Thermodesulfobacteriota</taxon>
        <taxon>Desulfobacteria</taxon>
        <taxon>Desulfobacterales</taxon>
        <taxon>Desulfococcaceae</taxon>
        <taxon>Desulfonema</taxon>
    </lineage>
</organism>
<evidence type="ECO:0000313" key="2">
    <source>
        <dbReference type="Proteomes" id="UP000288096"/>
    </source>
</evidence>
<reference evidence="2" key="1">
    <citation type="submission" date="2017-11" db="EMBL/GenBank/DDBJ databases">
        <authorList>
            <person name="Watanabe M."/>
            <person name="Kojima H."/>
        </authorList>
    </citation>
    <scope>NUCLEOTIDE SEQUENCE [LARGE SCALE GENOMIC DNA]</scope>
    <source>
        <strain evidence="2">Tokyo 01</strain>
    </source>
</reference>
<keyword evidence="2" id="KW-1185">Reference proteome</keyword>
<evidence type="ECO:0000313" key="1">
    <source>
        <dbReference type="EMBL" id="GBC63500.1"/>
    </source>
</evidence>